<accession>A0ABM9B406</accession>
<keyword evidence="2" id="KW-0813">Transport</keyword>
<evidence type="ECO:0000256" key="1">
    <source>
        <dbReference type="ARBA" id="ARBA00004571"/>
    </source>
</evidence>
<evidence type="ECO:0000256" key="2">
    <source>
        <dbReference type="ARBA" id="ARBA00022448"/>
    </source>
</evidence>
<evidence type="ECO:0008006" key="10">
    <source>
        <dbReference type="Google" id="ProtNLM"/>
    </source>
</evidence>
<dbReference type="Proteomes" id="UP000837803">
    <property type="component" value="Unassembled WGS sequence"/>
</dbReference>
<dbReference type="PANTHER" id="PTHR30069:SF29">
    <property type="entry name" value="HEMOGLOBIN AND HEMOGLOBIN-HAPTOGLOBIN-BINDING PROTEIN 1-RELATED"/>
    <property type="match status" value="1"/>
</dbReference>
<dbReference type="EMBL" id="CAKLPZ010000003">
    <property type="protein sequence ID" value="CAH1001875.1"/>
    <property type="molecule type" value="Genomic_DNA"/>
</dbReference>
<dbReference type="PANTHER" id="PTHR30069">
    <property type="entry name" value="TONB-DEPENDENT OUTER MEMBRANE RECEPTOR"/>
    <property type="match status" value="1"/>
</dbReference>
<reference evidence="8" key="1">
    <citation type="submission" date="2021-12" db="EMBL/GenBank/DDBJ databases">
        <authorList>
            <person name="Rodrigo-Torres L."/>
            <person name="Arahal R. D."/>
            <person name="Lucena T."/>
        </authorList>
    </citation>
    <scope>NUCLEOTIDE SEQUENCE</scope>
    <source>
        <strain evidence="8">CECT 8419</strain>
    </source>
</reference>
<gene>
    <name evidence="8" type="ORF">LEM8419_02783</name>
</gene>
<keyword evidence="6" id="KW-0472">Membrane</keyword>
<organism evidence="8 9">
    <name type="scientific">Neolewinella maritima</name>
    <dbReference type="NCBI Taxonomy" id="1383882"/>
    <lineage>
        <taxon>Bacteria</taxon>
        <taxon>Pseudomonadati</taxon>
        <taxon>Bacteroidota</taxon>
        <taxon>Saprospiria</taxon>
        <taxon>Saprospirales</taxon>
        <taxon>Lewinellaceae</taxon>
        <taxon>Neolewinella</taxon>
    </lineage>
</organism>
<evidence type="ECO:0000313" key="9">
    <source>
        <dbReference type="Proteomes" id="UP000837803"/>
    </source>
</evidence>
<keyword evidence="4" id="KW-0812">Transmembrane</keyword>
<dbReference type="InterPro" id="IPR039426">
    <property type="entry name" value="TonB-dep_rcpt-like"/>
</dbReference>
<evidence type="ECO:0000256" key="3">
    <source>
        <dbReference type="ARBA" id="ARBA00022452"/>
    </source>
</evidence>
<keyword evidence="3" id="KW-1134">Transmembrane beta strand</keyword>
<keyword evidence="7" id="KW-0998">Cell outer membrane</keyword>
<keyword evidence="5" id="KW-0732">Signal</keyword>
<comment type="caution">
    <text evidence="8">The sequence shown here is derived from an EMBL/GenBank/DDBJ whole genome shotgun (WGS) entry which is preliminary data.</text>
</comment>
<proteinExistence type="predicted"/>
<dbReference type="InterPro" id="IPR036942">
    <property type="entry name" value="Beta-barrel_TonB_sf"/>
</dbReference>
<keyword evidence="9" id="KW-1185">Reference proteome</keyword>
<name>A0ABM9B406_9BACT</name>
<protein>
    <recommendedName>
        <fullName evidence="10">TonB-dependent receptor</fullName>
    </recommendedName>
</protein>
<sequence length="578" mass="63967">MIRPIALLCLPVLLYGQPTDTTSYPLSTTAEPLTVTASRIPHGELATIRLSQLDIYRNATAKADPLLAVNTLPAATNPDETANVSLRGSPAEATGIYLNGVPLRSAVRIDQSNGVGQFSLFRQLPLRQLRVYPSNPPLQFSQASAGAVAIETDYARPGGTARSLSLNLVGVGYSHVQAVGETGALRGYVNASDLTAFRAVNGRKLTDLRASRSVDAMLSYAVKDKQQRTLQLFYLGFLESYRYDYRGADTAGQFGQRKPRHLGIVNYDWQGSGWTWRASQLLDWEKPTFAFDGQTLVVERFTSHTGIHAERRTPGLTLQWGGATNHYFDPGGHTHTTEAYAYVQHRTGPWLLGGGLKPVYADGAALNVQLAGRLELGRSRIHLTAGSHTQLLAPGPNFLGWQRLRIRQLAVDYLRRWSDWELEAAAYTKRERYGNRQTVAVAGAETQLTYRSGNWLVGLGLVTVRSRAETVPTRRDIPLSGRGRLQWNAAGWSAGLHYRARSGKVEESLMPGTVPDRYPDYQRLDASITKTLITKLGGVILYANANNLLDTRNVSYYSYRGEEYYSRRVVFFGAILSW</sequence>
<comment type="subcellular location">
    <subcellularLocation>
        <location evidence="1">Cell outer membrane</location>
        <topology evidence="1">Multi-pass membrane protein</topology>
    </subcellularLocation>
</comment>
<evidence type="ECO:0000256" key="6">
    <source>
        <dbReference type="ARBA" id="ARBA00023136"/>
    </source>
</evidence>
<dbReference type="SUPFAM" id="SSF56935">
    <property type="entry name" value="Porins"/>
    <property type="match status" value="1"/>
</dbReference>
<evidence type="ECO:0000313" key="8">
    <source>
        <dbReference type="EMBL" id="CAH1001875.1"/>
    </source>
</evidence>
<dbReference type="RefSeq" id="WP_238751732.1">
    <property type="nucleotide sequence ID" value="NZ_CAKLPZ010000003.1"/>
</dbReference>
<evidence type="ECO:0000256" key="7">
    <source>
        <dbReference type="ARBA" id="ARBA00023237"/>
    </source>
</evidence>
<evidence type="ECO:0000256" key="5">
    <source>
        <dbReference type="ARBA" id="ARBA00022729"/>
    </source>
</evidence>
<dbReference type="Gene3D" id="2.40.170.20">
    <property type="entry name" value="TonB-dependent receptor, beta-barrel domain"/>
    <property type="match status" value="1"/>
</dbReference>
<evidence type="ECO:0000256" key="4">
    <source>
        <dbReference type="ARBA" id="ARBA00022692"/>
    </source>
</evidence>